<dbReference type="EMBL" id="JWLZ01000046">
    <property type="protein sequence ID" value="KHT64792.1"/>
    <property type="molecule type" value="Genomic_DNA"/>
</dbReference>
<proteinExistence type="predicted"/>
<dbReference type="AlphaFoldDB" id="A0A0B9H7B7"/>
<comment type="caution">
    <text evidence="1">The sequence shown here is derived from an EMBL/GenBank/DDBJ whole genome shotgun (WGS) entry which is preliminary data.</text>
</comment>
<organism evidence="1 2">
    <name type="scientific">Photobacterium gaetbulicola</name>
    <dbReference type="NCBI Taxonomy" id="1295392"/>
    <lineage>
        <taxon>Bacteria</taxon>
        <taxon>Pseudomonadati</taxon>
        <taxon>Pseudomonadota</taxon>
        <taxon>Gammaproteobacteria</taxon>
        <taxon>Vibrionales</taxon>
        <taxon>Vibrionaceae</taxon>
        <taxon>Photobacterium</taxon>
    </lineage>
</organism>
<evidence type="ECO:0000313" key="2">
    <source>
        <dbReference type="Proteomes" id="UP000031278"/>
    </source>
</evidence>
<name>A0A0B9H7B7_9GAMM</name>
<reference evidence="1 2" key="1">
    <citation type="submission" date="2014-12" db="EMBL/GenBank/DDBJ databases">
        <title>Genome sequencing of Photobacterium gaetbulicola AD005a.</title>
        <authorList>
            <person name="Adrian T.G.S."/>
            <person name="Chan K.G."/>
        </authorList>
    </citation>
    <scope>NUCLEOTIDE SEQUENCE [LARGE SCALE GENOMIC DNA]</scope>
    <source>
        <strain evidence="1 2">AD005a</strain>
    </source>
</reference>
<gene>
    <name evidence="1" type="ORF">RJ45_04550</name>
</gene>
<evidence type="ECO:0000313" key="1">
    <source>
        <dbReference type="EMBL" id="KHT64792.1"/>
    </source>
</evidence>
<accession>A0A0B9H7B7</accession>
<sequence length="272" mass="30821">MPATIELSDSAMFELLTSALEAYTVKHQESEDVAIETVSHLWGRVNKRAPFKCTINHVSTETSAIRARSSVRELQSSLAIKRDIANVFGEDFRHIGTFHTHPWLKNEDPKKAGSIEAVRKNKLYNLSPADHRCEIGKPTVTVSGVGYSVALVMTMFPMERANDSRMPNEPDGLHEFSLGNIKVWLKGQVFIHKLKSEMSGEELVAFESYRLKVDTYSENEMLAVPINTRIESNFINTLGYYLKSFGRIDLDELTVNEYTSAKLVEKRELHKI</sequence>
<dbReference type="Proteomes" id="UP000031278">
    <property type="component" value="Unassembled WGS sequence"/>
</dbReference>
<protein>
    <submittedName>
        <fullName evidence="1">Uncharacterized protein</fullName>
    </submittedName>
</protein>
<dbReference type="RefSeq" id="WP_039458728.1">
    <property type="nucleotide sequence ID" value="NZ_JWLZ01000046.1"/>
</dbReference>